<comment type="similarity">
    <text evidence="1">Belongs to the 'phage' integrase family.</text>
</comment>
<evidence type="ECO:0000256" key="2">
    <source>
        <dbReference type="ARBA" id="ARBA00022908"/>
    </source>
</evidence>
<dbReference type="Gene3D" id="1.10.443.10">
    <property type="entry name" value="Intergrase catalytic core"/>
    <property type="match status" value="1"/>
</dbReference>
<dbReference type="PROSITE" id="PS51898">
    <property type="entry name" value="TYR_RECOMBINASE"/>
    <property type="match status" value="1"/>
</dbReference>
<dbReference type="Gene3D" id="1.10.150.130">
    <property type="match status" value="1"/>
</dbReference>
<evidence type="ECO:0000256" key="4">
    <source>
        <dbReference type="ARBA" id="ARBA00023172"/>
    </source>
</evidence>
<evidence type="ECO:0000256" key="1">
    <source>
        <dbReference type="ARBA" id="ARBA00008857"/>
    </source>
</evidence>
<evidence type="ECO:0000313" key="7">
    <source>
        <dbReference type="Proteomes" id="UP000596049"/>
    </source>
</evidence>
<dbReference type="EMBL" id="CP067341">
    <property type="protein sequence ID" value="QQP10467.1"/>
    <property type="molecule type" value="Genomic_DNA"/>
</dbReference>
<reference evidence="6 7" key="1">
    <citation type="submission" date="2020-01" db="EMBL/GenBank/DDBJ databases">
        <authorList>
            <person name="Liu G."/>
            <person name="Liu B."/>
        </authorList>
    </citation>
    <scope>NUCLEOTIDE SEQUENCE [LARGE SCALE GENOMIC DNA]</scope>
    <source>
        <strain evidence="6 7">FJAT-51161</strain>
    </source>
</reference>
<gene>
    <name evidence="6" type="ORF">FJQ98_14335</name>
</gene>
<dbReference type="InterPro" id="IPR004107">
    <property type="entry name" value="Integrase_SAM-like_N"/>
</dbReference>
<evidence type="ECO:0000313" key="6">
    <source>
        <dbReference type="EMBL" id="QQP10467.1"/>
    </source>
</evidence>
<dbReference type="SUPFAM" id="SSF56349">
    <property type="entry name" value="DNA breaking-rejoining enzymes"/>
    <property type="match status" value="1"/>
</dbReference>
<dbReference type="PANTHER" id="PTHR30629">
    <property type="entry name" value="PROPHAGE INTEGRASE"/>
    <property type="match status" value="1"/>
</dbReference>
<organism evidence="6 7">
    <name type="scientific">Lysinibacillus agricola</name>
    <dbReference type="NCBI Taxonomy" id="2590012"/>
    <lineage>
        <taxon>Bacteria</taxon>
        <taxon>Bacillati</taxon>
        <taxon>Bacillota</taxon>
        <taxon>Bacilli</taxon>
        <taxon>Bacillales</taxon>
        <taxon>Bacillaceae</taxon>
        <taxon>Lysinibacillus</taxon>
    </lineage>
</organism>
<keyword evidence="4" id="KW-0233">DNA recombination</keyword>
<keyword evidence="2" id="KW-0229">DNA integration</keyword>
<dbReference type="InterPro" id="IPR010998">
    <property type="entry name" value="Integrase_recombinase_N"/>
</dbReference>
<protein>
    <submittedName>
        <fullName evidence="6">Site-specific integrase</fullName>
    </submittedName>
</protein>
<sequence length="389" mass="45303">MVRITLNPTKKENIYWYLNTDKTKKFAYRYRFYDHNGKRREKKRQNFNTSLEAERALTAIKATILNGGEKIVVNENMIVSQWVEIYFERKLPHWQGTTPKSYRNIINNYITPLIGQYKLSRLTKNIYQSEFVDKLVPIAAPKSIETYHNFFVGCINAAVEDEILERNRILKAELPRIKKQNNDEVEGNYLTPTELEYLLQCVKRSCDMSRYTLIAILAATGMRRGEAKALRWSEIDFENKLIYINRTRDALGERSAKTLNSIRSIDMTYDLALLLERYRKWCIERKLAYGKQQQDDDLVFISKTCKPLNQNAARLTLLQMHEIYDVKLISPHGLRHTFATISIASGTPPTSIAKILGMTTSTLFKTYAHSFVEKEKQAMQIISNIVNFN</sequence>
<accession>A0ABX7AKV6</accession>
<dbReference type="Pfam" id="PF14657">
    <property type="entry name" value="Arm-DNA-bind_4"/>
    <property type="match status" value="1"/>
</dbReference>
<dbReference type="RefSeq" id="WP_053592553.1">
    <property type="nucleotide sequence ID" value="NZ_CP067341.1"/>
</dbReference>
<dbReference type="Proteomes" id="UP000596049">
    <property type="component" value="Chromosome"/>
</dbReference>
<feature type="domain" description="Tyr recombinase" evidence="5">
    <location>
        <begin position="185"/>
        <end position="380"/>
    </location>
</feature>
<dbReference type="InterPro" id="IPR050808">
    <property type="entry name" value="Phage_Integrase"/>
</dbReference>
<keyword evidence="7" id="KW-1185">Reference proteome</keyword>
<evidence type="ECO:0000259" key="5">
    <source>
        <dbReference type="PROSITE" id="PS51898"/>
    </source>
</evidence>
<dbReference type="CDD" id="cd01189">
    <property type="entry name" value="INT_ICEBs1_C_like"/>
    <property type="match status" value="1"/>
</dbReference>
<evidence type="ECO:0000256" key="3">
    <source>
        <dbReference type="ARBA" id="ARBA00023125"/>
    </source>
</evidence>
<name>A0ABX7AKV6_9BACI</name>
<dbReference type="Pfam" id="PF14659">
    <property type="entry name" value="Phage_int_SAM_3"/>
    <property type="match status" value="1"/>
</dbReference>
<keyword evidence="3" id="KW-0238">DNA-binding</keyword>
<dbReference type="InterPro" id="IPR028259">
    <property type="entry name" value="AP2-like_int_N"/>
</dbReference>
<dbReference type="PANTHER" id="PTHR30629:SF2">
    <property type="entry name" value="PROPHAGE INTEGRASE INTS-RELATED"/>
    <property type="match status" value="1"/>
</dbReference>
<dbReference type="InterPro" id="IPR011010">
    <property type="entry name" value="DNA_brk_join_enz"/>
</dbReference>
<dbReference type="InterPro" id="IPR002104">
    <property type="entry name" value="Integrase_catalytic"/>
</dbReference>
<dbReference type="Pfam" id="PF00589">
    <property type="entry name" value="Phage_integrase"/>
    <property type="match status" value="1"/>
</dbReference>
<dbReference type="InterPro" id="IPR013762">
    <property type="entry name" value="Integrase-like_cat_sf"/>
</dbReference>
<proteinExistence type="inferred from homology"/>